<feature type="domain" description="Lon N-terminal" evidence="1">
    <location>
        <begin position="5"/>
        <end position="202"/>
    </location>
</feature>
<dbReference type="InterPro" id="IPR046336">
    <property type="entry name" value="Lon_prtase_N_sf"/>
</dbReference>
<dbReference type="InterPro" id="IPR015947">
    <property type="entry name" value="PUA-like_sf"/>
</dbReference>
<dbReference type="PANTHER" id="PTHR46732">
    <property type="entry name" value="ATP-DEPENDENT PROTEASE LA (LON) DOMAIN PROTEIN"/>
    <property type="match status" value="1"/>
</dbReference>
<dbReference type="AlphaFoldDB" id="A0A7G9RBU8"/>
<dbReference type="SMART" id="SM00464">
    <property type="entry name" value="LON"/>
    <property type="match status" value="1"/>
</dbReference>
<dbReference type="PANTHER" id="PTHR46732:SF8">
    <property type="entry name" value="ATP-DEPENDENT PROTEASE LA (LON) DOMAIN PROTEIN"/>
    <property type="match status" value="1"/>
</dbReference>
<evidence type="ECO:0000259" key="1">
    <source>
        <dbReference type="PROSITE" id="PS51787"/>
    </source>
</evidence>
<dbReference type="InterPro" id="IPR003111">
    <property type="entry name" value="Lon_prtase_N"/>
</dbReference>
<dbReference type="SUPFAM" id="SSF88697">
    <property type="entry name" value="PUA domain-like"/>
    <property type="match status" value="1"/>
</dbReference>
<dbReference type="PROSITE" id="PS51787">
    <property type="entry name" value="LON_N"/>
    <property type="match status" value="1"/>
</dbReference>
<proteinExistence type="predicted"/>
<dbReference type="Gene3D" id="1.20.58.1480">
    <property type="match status" value="1"/>
</dbReference>
<accession>A0A7G9RBU8</accession>
<dbReference type="KEGG" id="nmes:H9L09_00790"/>
<dbReference type="Pfam" id="PF02190">
    <property type="entry name" value="LON_substr_bdg"/>
    <property type="match status" value="1"/>
</dbReference>
<dbReference type="RefSeq" id="WP_187578915.1">
    <property type="nucleotide sequence ID" value="NZ_CP060713.1"/>
</dbReference>
<dbReference type="Gene3D" id="2.30.130.40">
    <property type="entry name" value="LON domain-like"/>
    <property type="match status" value="1"/>
</dbReference>
<organism evidence="2 3">
    <name type="scientific">Nocardioides mesophilus</name>
    <dbReference type="NCBI Taxonomy" id="433659"/>
    <lineage>
        <taxon>Bacteria</taxon>
        <taxon>Bacillati</taxon>
        <taxon>Actinomycetota</taxon>
        <taxon>Actinomycetes</taxon>
        <taxon>Propionibacteriales</taxon>
        <taxon>Nocardioidaceae</taxon>
        <taxon>Nocardioides</taxon>
    </lineage>
</organism>
<dbReference type="EMBL" id="CP060713">
    <property type="protein sequence ID" value="QNN53073.1"/>
    <property type="molecule type" value="Genomic_DNA"/>
</dbReference>
<evidence type="ECO:0000313" key="2">
    <source>
        <dbReference type="EMBL" id="QNN53073.1"/>
    </source>
</evidence>
<name>A0A7G9RBU8_9ACTN</name>
<sequence>MREQLPIFPLNAVMFPGVSVPLHVFEDRYRALVHHLLTIPEKPQRLFGIVAIREGFEVGTHGVQSVHRVGCVVQMTSVDPYPDGRFDIEVVGRHRLRLDGLDTSGPYLVGDVETLPDPAPLTAEAHEEARRARAVFEDYRARLSELRGDDVLEGDLPKDPELLSYSLAATCLLTLSERQELLEAATPLERLAMLRHALREEMRAMRAIPSLPATEVARTAWSPN</sequence>
<protein>
    <submittedName>
        <fullName evidence="2">LON peptidase substrate-binding domain-containing protein</fullName>
    </submittedName>
</protein>
<keyword evidence="3" id="KW-1185">Reference proteome</keyword>
<reference evidence="2 3" key="1">
    <citation type="submission" date="2020-08" db="EMBL/GenBank/DDBJ databases">
        <title>Genome sequence of Nocardioides mesophilus KACC 16243T.</title>
        <authorList>
            <person name="Hyun D.-W."/>
            <person name="Bae J.-W."/>
        </authorList>
    </citation>
    <scope>NUCLEOTIDE SEQUENCE [LARGE SCALE GENOMIC DNA]</scope>
    <source>
        <strain evidence="2 3">KACC 16243</strain>
    </source>
</reference>
<dbReference type="Proteomes" id="UP000515947">
    <property type="component" value="Chromosome"/>
</dbReference>
<evidence type="ECO:0000313" key="3">
    <source>
        <dbReference type="Proteomes" id="UP000515947"/>
    </source>
</evidence>
<gene>
    <name evidence="2" type="ORF">H9L09_00790</name>
</gene>